<proteinExistence type="predicted"/>
<accession>A0A5B2TL10</accession>
<keyword evidence="3" id="KW-1185">Reference proteome</keyword>
<reference evidence="2 3" key="1">
    <citation type="journal article" date="2015" name="Int. J. Syst. Evol. Microbiol.">
        <title>Roseomonas oryzae sp. nov., isolated from paddy rhizosphere soil.</title>
        <authorList>
            <person name="Ramaprasad E.V."/>
            <person name="Sasikala Ch."/>
            <person name="Ramana Ch.V."/>
        </authorList>
    </citation>
    <scope>NUCLEOTIDE SEQUENCE [LARGE SCALE GENOMIC DNA]</scope>
    <source>
        <strain evidence="2 3">KCTC 42542</strain>
    </source>
</reference>
<sequence length="466" mass="49616">MATRYLRPAPGRIIAMQGDAGMPNHDVAVIGGGPCGISVAMRAASRGLKVVLFERSRLGGARHLAETVPLRVLGRLAAMAALGSRRDQGVRWEGVAVEWAGIRRALDDAQAAVAETYSLARLQKLGITVVRASAHFTAHDRIEAGGQFHDFRKAVVAIGTTPVIPDIPGLAGCSWLTPDRLLALAEQPRHLLILGGDAQAVELAQAFARLGSQVSIITDRPNILNSAEPEIRLQLRDRLRADGVVFHENTTVTDIIGGSVGVGLRTSDGARIEGTHLVLAAGTVPDLQPLDLRAAGVEAPEAECGPGDSWKSTPNSRIWMLGPRWRVGDSQAEPWLAGTGPMNIGRLAASWSPKATEQRGMRVRMVRSDPALLQFGQTEAEARAGGPPPRVIRLSYSEGHTGTDFNPLFLKVIQDSRGAVAGVSLLRQEAWRDQAILEHLLATGTATPTQVGAALEVPLLLDAEEA</sequence>
<evidence type="ECO:0000313" key="3">
    <source>
        <dbReference type="Proteomes" id="UP000322110"/>
    </source>
</evidence>
<feature type="domain" description="FAD/NAD(P)-binding" evidence="1">
    <location>
        <begin position="25"/>
        <end position="322"/>
    </location>
</feature>
<dbReference type="GO" id="GO:0050660">
    <property type="term" value="F:flavin adenine dinucleotide binding"/>
    <property type="evidence" value="ECO:0007669"/>
    <property type="project" value="TreeGrafter"/>
</dbReference>
<organism evidence="2 3">
    <name type="scientific">Teichococcus oryzae</name>
    <dbReference type="NCBI Taxonomy" id="1608942"/>
    <lineage>
        <taxon>Bacteria</taxon>
        <taxon>Pseudomonadati</taxon>
        <taxon>Pseudomonadota</taxon>
        <taxon>Alphaproteobacteria</taxon>
        <taxon>Acetobacterales</taxon>
        <taxon>Roseomonadaceae</taxon>
        <taxon>Roseomonas</taxon>
    </lineage>
</organism>
<dbReference type="RefSeq" id="WP_149811094.1">
    <property type="nucleotide sequence ID" value="NZ_VUKA01000001.1"/>
</dbReference>
<evidence type="ECO:0000313" key="2">
    <source>
        <dbReference type="EMBL" id="KAA2215141.1"/>
    </source>
</evidence>
<dbReference type="PANTHER" id="PTHR43014:SF2">
    <property type="entry name" value="MERCURIC REDUCTASE"/>
    <property type="match status" value="1"/>
</dbReference>
<dbReference type="EMBL" id="VUKA01000001">
    <property type="protein sequence ID" value="KAA2215141.1"/>
    <property type="molecule type" value="Genomic_DNA"/>
</dbReference>
<dbReference type="InterPro" id="IPR036188">
    <property type="entry name" value="FAD/NAD-bd_sf"/>
</dbReference>
<dbReference type="PRINTS" id="PR00368">
    <property type="entry name" value="FADPNR"/>
</dbReference>
<dbReference type="Gene3D" id="3.50.50.60">
    <property type="entry name" value="FAD/NAD(P)-binding domain"/>
    <property type="match status" value="2"/>
</dbReference>
<protein>
    <submittedName>
        <fullName evidence="2">NAD(P)/FAD-dependent oxidoreductase</fullName>
    </submittedName>
</protein>
<dbReference type="PRINTS" id="PR00411">
    <property type="entry name" value="PNDRDTASEI"/>
</dbReference>
<dbReference type="Pfam" id="PF07992">
    <property type="entry name" value="Pyr_redox_2"/>
    <property type="match status" value="1"/>
</dbReference>
<gene>
    <name evidence="2" type="ORF">F0Q34_05625</name>
</gene>
<evidence type="ECO:0000259" key="1">
    <source>
        <dbReference type="Pfam" id="PF07992"/>
    </source>
</evidence>
<dbReference type="GO" id="GO:0003955">
    <property type="term" value="F:NAD(P)H dehydrogenase (quinone) activity"/>
    <property type="evidence" value="ECO:0007669"/>
    <property type="project" value="TreeGrafter"/>
</dbReference>
<comment type="caution">
    <text evidence="2">The sequence shown here is derived from an EMBL/GenBank/DDBJ whole genome shotgun (WGS) entry which is preliminary data.</text>
</comment>
<dbReference type="SUPFAM" id="SSF51905">
    <property type="entry name" value="FAD/NAD(P)-binding domain"/>
    <property type="match status" value="1"/>
</dbReference>
<dbReference type="Proteomes" id="UP000322110">
    <property type="component" value="Unassembled WGS sequence"/>
</dbReference>
<name>A0A5B2TL10_9PROT</name>
<dbReference type="InterPro" id="IPR023753">
    <property type="entry name" value="FAD/NAD-binding_dom"/>
</dbReference>
<dbReference type="PANTHER" id="PTHR43014">
    <property type="entry name" value="MERCURIC REDUCTASE"/>
    <property type="match status" value="1"/>
</dbReference>
<dbReference type="AlphaFoldDB" id="A0A5B2TL10"/>